<gene>
    <name evidence="1" type="ORF">ROHU_029777</name>
</gene>
<proteinExistence type="predicted"/>
<evidence type="ECO:0000313" key="2">
    <source>
        <dbReference type="Proteomes" id="UP000290572"/>
    </source>
</evidence>
<dbReference type="EMBL" id="QBIY01013101">
    <property type="protein sequence ID" value="RXN11908.1"/>
    <property type="molecule type" value="Genomic_DNA"/>
</dbReference>
<organism evidence="1 2">
    <name type="scientific">Labeo rohita</name>
    <name type="common">Indian major carp</name>
    <name type="synonym">Cyprinus rohita</name>
    <dbReference type="NCBI Taxonomy" id="84645"/>
    <lineage>
        <taxon>Eukaryota</taxon>
        <taxon>Metazoa</taxon>
        <taxon>Chordata</taxon>
        <taxon>Craniata</taxon>
        <taxon>Vertebrata</taxon>
        <taxon>Euteleostomi</taxon>
        <taxon>Actinopterygii</taxon>
        <taxon>Neopterygii</taxon>
        <taxon>Teleostei</taxon>
        <taxon>Ostariophysi</taxon>
        <taxon>Cypriniformes</taxon>
        <taxon>Cyprinidae</taxon>
        <taxon>Labeoninae</taxon>
        <taxon>Labeonini</taxon>
        <taxon>Labeo</taxon>
    </lineage>
</organism>
<sequence length="81" mass="9405">MRDYQPEMMFHTDQIKHNTDHHREDLASFVTVTVQSNPASRGTGDQAGFTRRRRCRRVQGVMNPKGTCQNPCGDRKKKWNS</sequence>
<accession>A0A498LTY1</accession>
<dbReference type="Proteomes" id="UP000290572">
    <property type="component" value="Unassembled WGS sequence"/>
</dbReference>
<dbReference type="AlphaFoldDB" id="A0A498LTY1"/>
<protein>
    <submittedName>
        <fullName evidence="1">Uncharacterized protein</fullName>
    </submittedName>
</protein>
<comment type="caution">
    <text evidence="1">The sequence shown here is derived from an EMBL/GenBank/DDBJ whole genome shotgun (WGS) entry which is preliminary data.</text>
</comment>
<reference evidence="1 2" key="1">
    <citation type="submission" date="2018-03" db="EMBL/GenBank/DDBJ databases">
        <title>Draft genome sequence of Rohu Carp (Labeo rohita).</title>
        <authorList>
            <person name="Das P."/>
            <person name="Kushwaha B."/>
            <person name="Joshi C.G."/>
            <person name="Kumar D."/>
            <person name="Nagpure N.S."/>
            <person name="Sahoo L."/>
            <person name="Das S.P."/>
            <person name="Bit A."/>
            <person name="Patnaik S."/>
            <person name="Meher P.K."/>
            <person name="Jayasankar P."/>
            <person name="Koringa P.G."/>
            <person name="Patel N.V."/>
            <person name="Hinsu A.T."/>
            <person name="Kumar R."/>
            <person name="Pandey M."/>
            <person name="Agarwal S."/>
            <person name="Srivastava S."/>
            <person name="Singh M."/>
            <person name="Iquebal M.A."/>
            <person name="Jaiswal S."/>
            <person name="Angadi U.B."/>
            <person name="Kumar N."/>
            <person name="Raza M."/>
            <person name="Shah T.M."/>
            <person name="Rai A."/>
            <person name="Jena J.K."/>
        </authorList>
    </citation>
    <scope>NUCLEOTIDE SEQUENCE [LARGE SCALE GENOMIC DNA]</scope>
    <source>
        <strain evidence="1">DASCIFA01</strain>
        <tissue evidence="1">Testis</tissue>
    </source>
</reference>
<evidence type="ECO:0000313" key="1">
    <source>
        <dbReference type="EMBL" id="RXN11908.1"/>
    </source>
</evidence>
<keyword evidence="2" id="KW-1185">Reference proteome</keyword>
<name>A0A498LTY1_LABRO</name>